<accession>A0A9X2KJZ7</accession>
<dbReference type="SUPFAM" id="SSF51905">
    <property type="entry name" value="FAD/NAD(P)-binding domain"/>
    <property type="match status" value="1"/>
</dbReference>
<dbReference type="AlphaFoldDB" id="A0A9X2KJZ7"/>
<sequence length="519" mass="56750">MIDVAIIGAGPVGLFTALLLQQRGVSVALYERWPTFYPLPRACGVDHEIVRQLQGAGLAEAMEPLLDPVIGPDKTYEFFDAKGETILQIDWNRPGLSGFAQMNMFYQPDLERMLAEQLEASPLVSIHRGRELVSIEQHDGHVALEFAATEDLADRITVEARYAIGADGARATTRNLLGIAETDLGFGYDWLVLDVVPHEKRVWKPYVIQHCDPARPHTLVGSGPTRRRWEFMRLPGETIEQLNSPEMAWQLLARWDLHPGNATLERHTVYTFRGAWADEWKKGRVMLAGDAAHLMPPFLGQGLCSGMRDAMALGWRLAAVLKGEAPEALFDSYGPERSGHVQEIITQAVEMGRIICMLDPAEVAARDAHMKAAIKDPALALKPPPEPRLGESGGYRTDDPNAGYLSVQGRVGHGGREGLFDDVIGTGWQLLLRNGSAVLDQRACEGVARLGGVIADFGPDGGVTDLDGTYAAWFERLGAEAVLVRPDFYVFGTGSITDAAALVADARAMLGTEAVELRR</sequence>
<dbReference type="NCBIfam" id="NF004829">
    <property type="entry name" value="PRK06183.1-3"/>
    <property type="match status" value="1"/>
</dbReference>
<feature type="domain" description="FAD-binding" evidence="3">
    <location>
        <begin position="2"/>
        <end position="347"/>
    </location>
</feature>
<dbReference type="PANTHER" id="PTHR43476:SF3">
    <property type="entry name" value="FAD-BINDING MONOOXYGENASE"/>
    <property type="match status" value="1"/>
</dbReference>
<feature type="region of interest" description="Disordered" evidence="2">
    <location>
        <begin position="376"/>
        <end position="395"/>
    </location>
</feature>
<evidence type="ECO:0000313" key="5">
    <source>
        <dbReference type="Proteomes" id="UP001139451"/>
    </source>
</evidence>
<dbReference type="RefSeq" id="WP_254292112.1">
    <property type="nucleotide sequence ID" value="NZ_JAMLDX010000003.1"/>
</dbReference>
<keyword evidence="1" id="KW-0560">Oxidoreductase</keyword>
<dbReference type="InterPro" id="IPR050631">
    <property type="entry name" value="PheA/TfdB_FAD_monoxygenase"/>
</dbReference>
<organism evidence="4 5">
    <name type="scientific">Sphingomonas tagetis</name>
    <dbReference type="NCBI Taxonomy" id="2949092"/>
    <lineage>
        <taxon>Bacteria</taxon>
        <taxon>Pseudomonadati</taxon>
        <taxon>Pseudomonadota</taxon>
        <taxon>Alphaproteobacteria</taxon>
        <taxon>Sphingomonadales</taxon>
        <taxon>Sphingomonadaceae</taxon>
        <taxon>Sphingomonas</taxon>
    </lineage>
</organism>
<evidence type="ECO:0000313" key="4">
    <source>
        <dbReference type="EMBL" id="MCP3729999.1"/>
    </source>
</evidence>
<name>A0A9X2KJZ7_9SPHN</name>
<dbReference type="GO" id="GO:0071949">
    <property type="term" value="F:FAD binding"/>
    <property type="evidence" value="ECO:0007669"/>
    <property type="project" value="InterPro"/>
</dbReference>
<dbReference type="Proteomes" id="UP001139451">
    <property type="component" value="Unassembled WGS sequence"/>
</dbReference>
<dbReference type="GO" id="GO:0019622">
    <property type="term" value="P:3-(3-hydroxy)phenylpropionate catabolic process"/>
    <property type="evidence" value="ECO:0007669"/>
    <property type="project" value="TreeGrafter"/>
</dbReference>
<protein>
    <submittedName>
        <fullName evidence="4">Bifunctional 3-(3-hydroxy-phenyl)propionate/3-hydroxycinnamic acid hydroxylase</fullName>
    </submittedName>
</protein>
<dbReference type="EMBL" id="JAMLDX010000003">
    <property type="protein sequence ID" value="MCP3729999.1"/>
    <property type="molecule type" value="Genomic_DNA"/>
</dbReference>
<dbReference type="InterPro" id="IPR036188">
    <property type="entry name" value="FAD/NAD-bd_sf"/>
</dbReference>
<dbReference type="Pfam" id="PF01494">
    <property type="entry name" value="FAD_binding_3"/>
    <property type="match status" value="1"/>
</dbReference>
<dbReference type="InterPro" id="IPR002938">
    <property type="entry name" value="FAD-bd"/>
</dbReference>
<dbReference type="PANTHER" id="PTHR43476">
    <property type="entry name" value="3-(3-HYDROXY-PHENYL)PROPIONATE/3-HYDROXYCINNAMIC ACID HYDROXYLASE"/>
    <property type="match status" value="1"/>
</dbReference>
<dbReference type="Gene3D" id="3.50.50.60">
    <property type="entry name" value="FAD/NAD(P)-binding domain"/>
    <property type="match status" value="1"/>
</dbReference>
<proteinExistence type="predicted"/>
<comment type="caution">
    <text evidence="4">The sequence shown here is derived from an EMBL/GenBank/DDBJ whole genome shotgun (WGS) entry which is preliminary data.</text>
</comment>
<evidence type="ECO:0000256" key="2">
    <source>
        <dbReference type="SAM" id="MobiDB-lite"/>
    </source>
</evidence>
<gene>
    <name evidence="4" type="ORF">M9978_06110</name>
</gene>
<dbReference type="PRINTS" id="PR00420">
    <property type="entry name" value="RNGMNOXGNASE"/>
</dbReference>
<evidence type="ECO:0000256" key="1">
    <source>
        <dbReference type="ARBA" id="ARBA00023002"/>
    </source>
</evidence>
<keyword evidence="5" id="KW-1185">Reference proteome</keyword>
<evidence type="ECO:0000259" key="3">
    <source>
        <dbReference type="Pfam" id="PF01494"/>
    </source>
</evidence>
<reference evidence="4" key="1">
    <citation type="submission" date="2022-05" db="EMBL/GenBank/DDBJ databases">
        <title>Sphingomonas sp. strain MG17 Genome sequencing and assembly.</title>
        <authorList>
            <person name="Kim I."/>
        </authorList>
    </citation>
    <scope>NUCLEOTIDE SEQUENCE</scope>
    <source>
        <strain evidence="4">MG17</strain>
    </source>
</reference>
<dbReference type="Gene3D" id="3.30.70.2450">
    <property type="match status" value="1"/>
</dbReference>
<dbReference type="GO" id="GO:0008688">
    <property type="term" value="F:3-(3-hydroxyphenyl)propionate hydroxylase activity"/>
    <property type="evidence" value="ECO:0007669"/>
    <property type="project" value="TreeGrafter"/>
</dbReference>